<accession>A0ABY6Z1U8</accession>
<dbReference type="InterPro" id="IPR006439">
    <property type="entry name" value="HAD-SF_hydro_IA"/>
</dbReference>
<dbReference type="RefSeq" id="WP_268043923.1">
    <property type="nucleotide sequence ID" value="NZ_CP104064.1"/>
</dbReference>
<keyword evidence="1" id="KW-0378">Hydrolase</keyword>
<dbReference type="SFLD" id="SFLDS00003">
    <property type="entry name" value="Haloacid_Dehalogenase"/>
    <property type="match status" value="1"/>
</dbReference>
<dbReference type="SFLD" id="SFLDG01129">
    <property type="entry name" value="C1.5:_HAD__Beta-PGM__Phosphata"/>
    <property type="match status" value="1"/>
</dbReference>
<organism evidence="1 2">
    <name type="scientific">Alicyclobacillus dauci</name>
    <dbReference type="NCBI Taxonomy" id="1475485"/>
    <lineage>
        <taxon>Bacteria</taxon>
        <taxon>Bacillati</taxon>
        <taxon>Bacillota</taxon>
        <taxon>Bacilli</taxon>
        <taxon>Bacillales</taxon>
        <taxon>Alicyclobacillaceae</taxon>
        <taxon>Alicyclobacillus</taxon>
    </lineage>
</organism>
<dbReference type="PRINTS" id="PR00413">
    <property type="entry name" value="HADHALOGNASE"/>
</dbReference>
<dbReference type="GO" id="GO:0016787">
    <property type="term" value="F:hydrolase activity"/>
    <property type="evidence" value="ECO:0007669"/>
    <property type="project" value="UniProtKB-KW"/>
</dbReference>
<dbReference type="InterPro" id="IPR036412">
    <property type="entry name" value="HAD-like_sf"/>
</dbReference>
<dbReference type="Gene3D" id="3.40.50.1000">
    <property type="entry name" value="HAD superfamily/HAD-like"/>
    <property type="match status" value="1"/>
</dbReference>
<evidence type="ECO:0000313" key="2">
    <source>
        <dbReference type="Proteomes" id="UP001164803"/>
    </source>
</evidence>
<protein>
    <submittedName>
        <fullName evidence="1">HAD family hydrolase</fullName>
    </submittedName>
</protein>
<dbReference type="Proteomes" id="UP001164803">
    <property type="component" value="Chromosome"/>
</dbReference>
<proteinExistence type="predicted"/>
<dbReference type="EMBL" id="CP104064">
    <property type="protein sequence ID" value="WAH36568.1"/>
    <property type="molecule type" value="Genomic_DNA"/>
</dbReference>
<dbReference type="SUPFAM" id="SSF56784">
    <property type="entry name" value="HAD-like"/>
    <property type="match status" value="1"/>
</dbReference>
<dbReference type="PANTHER" id="PTHR43434">
    <property type="entry name" value="PHOSPHOGLYCOLATE PHOSPHATASE"/>
    <property type="match status" value="1"/>
</dbReference>
<dbReference type="InterPro" id="IPR050155">
    <property type="entry name" value="HAD-like_hydrolase_sf"/>
</dbReference>
<dbReference type="InterPro" id="IPR023214">
    <property type="entry name" value="HAD_sf"/>
</dbReference>
<dbReference type="PANTHER" id="PTHR43434:SF1">
    <property type="entry name" value="PHOSPHOGLYCOLATE PHOSPHATASE"/>
    <property type="match status" value="1"/>
</dbReference>
<dbReference type="Pfam" id="PF00702">
    <property type="entry name" value="Hydrolase"/>
    <property type="match status" value="1"/>
</dbReference>
<evidence type="ECO:0000313" key="1">
    <source>
        <dbReference type="EMBL" id="WAH36568.1"/>
    </source>
</evidence>
<reference evidence="1" key="1">
    <citation type="submission" date="2022-08" db="EMBL/GenBank/DDBJ databases">
        <title>Alicyclobacillus dauci DSM2870, complete genome.</title>
        <authorList>
            <person name="Wang Q."/>
            <person name="Cai R."/>
            <person name="Wang Z."/>
        </authorList>
    </citation>
    <scope>NUCLEOTIDE SEQUENCE</scope>
    <source>
        <strain evidence="1">DSM 28700</strain>
    </source>
</reference>
<sequence length="239" mass="27266">MINTLLFDLDGTLLPFDVHPFMQGYFERLVPTLVDHYEPTAVTAWILDATQKVVENESPQLTNMEKFRRALFGGNVDDESRVWPIFEQFYRTTFEELRHLTHPTKIAREICRTATAKGYRVVLATNPIFPDIATNARMRWAEIDDVAFELVTTMENSHFCKPNPKYYLEVAEKVGAAPSECMMFGNDVQEDGAAGYVGMHTFLVTDYVIDRNLGTFDFDQQGTLSEVLDYVKSLPTVSI</sequence>
<keyword evidence="2" id="KW-1185">Reference proteome</keyword>
<name>A0ABY6Z1U8_9BACL</name>
<gene>
    <name evidence="1" type="ORF">NZD86_20555</name>
</gene>